<dbReference type="Proteomes" id="UP000266723">
    <property type="component" value="Unassembled WGS sequence"/>
</dbReference>
<gene>
    <name evidence="2" type="ORF">DY000_02007277</name>
</gene>
<evidence type="ECO:0000313" key="3">
    <source>
        <dbReference type="Proteomes" id="UP000266723"/>
    </source>
</evidence>
<organism evidence="2 3">
    <name type="scientific">Brassica cretica</name>
    <name type="common">Mustard</name>
    <dbReference type="NCBI Taxonomy" id="69181"/>
    <lineage>
        <taxon>Eukaryota</taxon>
        <taxon>Viridiplantae</taxon>
        <taxon>Streptophyta</taxon>
        <taxon>Embryophyta</taxon>
        <taxon>Tracheophyta</taxon>
        <taxon>Spermatophyta</taxon>
        <taxon>Magnoliopsida</taxon>
        <taxon>eudicotyledons</taxon>
        <taxon>Gunneridae</taxon>
        <taxon>Pentapetalae</taxon>
        <taxon>rosids</taxon>
        <taxon>malvids</taxon>
        <taxon>Brassicales</taxon>
        <taxon>Brassicaceae</taxon>
        <taxon>Brassiceae</taxon>
        <taxon>Brassica</taxon>
    </lineage>
</organism>
<feature type="region of interest" description="Disordered" evidence="1">
    <location>
        <begin position="437"/>
        <end position="460"/>
    </location>
</feature>
<comment type="caution">
    <text evidence="2">The sequence shown here is derived from an EMBL/GenBank/DDBJ whole genome shotgun (WGS) entry which is preliminary data.</text>
</comment>
<proteinExistence type="predicted"/>
<evidence type="ECO:0000256" key="1">
    <source>
        <dbReference type="SAM" id="MobiDB-lite"/>
    </source>
</evidence>
<feature type="compositionally biased region" description="Polar residues" evidence="1">
    <location>
        <begin position="42"/>
        <end position="63"/>
    </location>
</feature>
<feature type="compositionally biased region" description="Basic and acidic residues" evidence="1">
    <location>
        <begin position="153"/>
        <end position="165"/>
    </location>
</feature>
<dbReference type="EMBL" id="QGKV02000832">
    <property type="protein sequence ID" value="KAF3546656.1"/>
    <property type="molecule type" value="Genomic_DNA"/>
</dbReference>
<name>A0ABQ7C4N4_BRACR</name>
<keyword evidence="3" id="KW-1185">Reference proteome</keyword>
<accession>A0ABQ7C4N4</accession>
<sequence>MVATLILVRDDKGDLYDQEGHLRNAVDFEHRSTPDFEHRSTDFNQNRSTVSPEHRSTTPTESTASCNAMRIMTQEEFAARNPHPPSPVYVNIDRQAGPAIDRQRETAIDRQPPAPIDRRAPLTYRVQIPKIDVTCLNALRPRPNPSVNPPETRSTHSDDAAEPMEVDKAPMGRTLRRRKGKVAKHLKREANEKEMESFQTRVFRIPLEKPFEEAYFTHRLWMFFRETRETEEDIRRMFCEAREKMKNRITLKQKKSDHGKTSGSEGGAFQGVIHFCGFFSEKLKRNPTMAAHTRDNMHTEEYDEDYEEERAIEYRAILDEEDRFLHHSSWKRNAPSIDKTISTSIDTHPHQTSRQLASTEIAYYPLIDTGVDRVREGYYLIGCWADDHHHESYAVETAIHEPEAENLFMQQRNSPTHQQRVTSEIYNTAGGVDDHFRQKSRQNTRPSIDVDVPSSIDRRP</sequence>
<protein>
    <submittedName>
        <fullName evidence="2">Uncharacterized protein</fullName>
    </submittedName>
</protein>
<evidence type="ECO:0000313" key="2">
    <source>
        <dbReference type="EMBL" id="KAF3546656.1"/>
    </source>
</evidence>
<feature type="region of interest" description="Disordered" evidence="1">
    <location>
        <begin position="33"/>
        <end position="63"/>
    </location>
</feature>
<reference evidence="2 3" key="1">
    <citation type="journal article" date="2020" name="BMC Genomics">
        <title>Intraspecific diversification of the crop wild relative Brassica cretica Lam. using demographic model selection.</title>
        <authorList>
            <person name="Kioukis A."/>
            <person name="Michalopoulou V.A."/>
            <person name="Briers L."/>
            <person name="Pirintsos S."/>
            <person name="Studholme D.J."/>
            <person name="Pavlidis P."/>
            <person name="Sarris P.F."/>
        </authorList>
    </citation>
    <scope>NUCLEOTIDE SEQUENCE [LARGE SCALE GENOMIC DNA]</scope>
    <source>
        <strain evidence="3">cv. PFS-1207/04</strain>
    </source>
</reference>
<feature type="region of interest" description="Disordered" evidence="1">
    <location>
        <begin position="139"/>
        <end position="165"/>
    </location>
</feature>